<feature type="repeat" description="TPR" evidence="3">
    <location>
        <begin position="619"/>
        <end position="652"/>
    </location>
</feature>
<organism evidence="4 5">
    <name type="scientific">Aetokthonos hydrillicola Thurmond2011</name>
    <dbReference type="NCBI Taxonomy" id="2712845"/>
    <lineage>
        <taxon>Bacteria</taxon>
        <taxon>Bacillati</taxon>
        <taxon>Cyanobacteriota</taxon>
        <taxon>Cyanophyceae</taxon>
        <taxon>Nostocales</taxon>
        <taxon>Hapalosiphonaceae</taxon>
        <taxon>Aetokthonos</taxon>
    </lineage>
</organism>
<evidence type="ECO:0000256" key="2">
    <source>
        <dbReference type="ARBA" id="ARBA00022803"/>
    </source>
</evidence>
<dbReference type="Gene3D" id="1.25.40.10">
    <property type="entry name" value="Tetratricopeptide repeat domain"/>
    <property type="match status" value="4"/>
</dbReference>
<keyword evidence="2 3" id="KW-0802">TPR repeat</keyword>
<dbReference type="SUPFAM" id="SSF160246">
    <property type="entry name" value="EspE N-terminal domain-like"/>
    <property type="match status" value="1"/>
</dbReference>
<dbReference type="Pfam" id="PF07719">
    <property type="entry name" value="TPR_2"/>
    <property type="match status" value="2"/>
</dbReference>
<dbReference type="InterPro" id="IPR051685">
    <property type="entry name" value="Ycf3/AcsC/BcsC/TPR_MFPF"/>
</dbReference>
<comment type="caution">
    <text evidence="4">The sequence shown here is derived from an EMBL/GenBank/DDBJ whole genome shotgun (WGS) entry which is preliminary data.</text>
</comment>
<feature type="repeat" description="TPR" evidence="3">
    <location>
        <begin position="691"/>
        <end position="724"/>
    </location>
</feature>
<dbReference type="AlphaFoldDB" id="A0AAP5IAU1"/>
<dbReference type="PANTHER" id="PTHR44943">
    <property type="entry name" value="CELLULOSE SYNTHASE OPERON PROTEIN C"/>
    <property type="match status" value="1"/>
</dbReference>
<keyword evidence="1" id="KW-0677">Repeat</keyword>
<dbReference type="Pfam" id="PF13414">
    <property type="entry name" value="TPR_11"/>
    <property type="match status" value="1"/>
</dbReference>
<dbReference type="InterPro" id="IPR013105">
    <property type="entry name" value="TPR_2"/>
</dbReference>
<protein>
    <submittedName>
        <fullName evidence="4">Tetratricopeptide repeat protein</fullName>
    </submittedName>
</protein>
<feature type="repeat" description="TPR" evidence="3">
    <location>
        <begin position="470"/>
        <end position="503"/>
    </location>
</feature>
<name>A0AAP5IAU1_9CYAN</name>
<evidence type="ECO:0000256" key="1">
    <source>
        <dbReference type="ARBA" id="ARBA00022737"/>
    </source>
</evidence>
<dbReference type="InterPro" id="IPR011990">
    <property type="entry name" value="TPR-like_helical_dom_sf"/>
</dbReference>
<dbReference type="SMART" id="SM00028">
    <property type="entry name" value="TPR"/>
    <property type="match status" value="7"/>
</dbReference>
<reference evidence="5" key="1">
    <citation type="journal article" date="2021" name="Science">
        <title>Hunting the eagle killer: A cyanobacterial neurotoxin causes vacuolar myelinopathy.</title>
        <authorList>
            <person name="Breinlinger S."/>
            <person name="Phillips T.J."/>
            <person name="Haram B.N."/>
            <person name="Mares J."/>
            <person name="Martinez Yerena J.A."/>
            <person name="Hrouzek P."/>
            <person name="Sobotka R."/>
            <person name="Henderson W.M."/>
            <person name="Schmieder P."/>
            <person name="Williams S.M."/>
            <person name="Lauderdale J.D."/>
            <person name="Wilde H.D."/>
            <person name="Gerrin W."/>
            <person name="Kust A."/>
            <person name="Washington J.W."/>
            <person name="Wagner C."/>
            <person name="Geier B."/>
            <person name="Liebeke M."/>
            <person name="Enke H."/>
            <person name="Niedermeyer T.H.J."/>
            <person name="Wilde S.B."/>
        </authorList>
    </citation>
    <scope>NUCLEOTIDE SEQUENCE [LARGE SCALE GENOMIC DNA]</scope>
    <source>
        <strain evidence="5">Thurmond2011</strain>
    </source>
</reference>
<dbReference type="InterPro" id="IPR037257">
    <property type="entry name" value="T2SS_E_N_sf"/>
</dbReference>
<evidence type="ECO:0000256" key="3">
    <source>
        <dbReference type="PROSITE-ProRule" id="PRU00339"/>
    </source>
</evidence>
<evidence type="ECO:0000313" key="5">
    <source>
        <dbReference type="Proteomes" id="UP000667802"/>
    </source>
</evidence>
<sequence>MSKSIYIRPLGKVLQQADLISNAQTEVALRDQSQSKNLRIGEILALRGWLKQETADFFAEQWPILLNQKLKQPLGQYLKQAGLLDDDQILTILSKQRQMGLRFGELAVLHGWIKSTTINFFLEHLSFAQEYSQRHLEEEQATNSHLDDTNFRTEFSGFGEAQPKGYIKIPSYSAQPFANRNSQITKESLFDIAPAAQQHHLEEPIRQTESLENQTSGSEFLSGRKKLQSPTLQTHARGVESPSYANPIESTNGINSILEEKAERTVNWDIVVKEVLLWTGEQPFLTQKLCQLLCDSEVIIPKGEEAARVQDLVQNCLIDNWETQVASEHLQAIRDSVINNKQSDTLWLLRLYQQILEEGEVLVNNSIAQTELLNLGLLAQDGNKLKIANRVYAAVFNKNWVEQELKTKLKPSPLEVAGTTKSKLAPEVPTVKATSNVSSSGDKSLRHIWILLGVISLLVVCFNIFKALEEKLLFIRGNELFHKGEYQRAIAKYNELLNINSNYYQAWTNRGYALSGLQEYKQMQQSCSAANIIEPKAVYAWNCQGEALYNLKQYNEAISNFDKAIALDSKDPVFWINKTESLLALKRPDEAVVTVNQAISLLKQNTNLDNKDLTNRNLSIAFTHKSKAFLQKQEYHQALEANAQALQYDPNYWDAQQSRGIALQGLGRYSEAITQFNQMLNESKLQDYQKAETWYYLGLTLCQSSKSKEARSAFDEALKLKPNYSAAENAKRSCK</sequence>
<dbReference type="RefSeq" id="WP_208342858.1">
    <property type="nucleotide sequence ID" value="NZ_CAWQFN010000216.1"/>
</dbReference>
<dbReference type="EMBL" id="JAALHA020000016">
    <property type="protein sequence ID" value="MDR9898132.1"/>
    <property type="molecule type" value="Genomic_DNA"/>
</dbReference>
<proteinExistence type="predicted"/>
<keyword evidence="5" id="KW-1185">Reference proteome</keyword>
<dbReference type="Proteomes" id="UP000667802">
    <property type="component" value="Unassembled WGS sequence"/>
</dbReference>
<gene>
    <name evidence="4" type="ORF">G7B40_026735</name>
</gene>
<evidence type="ECO:0000313" key="4">
    <source>
        <dbReference type="EMBL" id="MDR9898132.1"/>
    </source>
</evidence>
<dbReference type="PROSITE" id="PS50005">
    <property type="entry name" value="TPR"/>
    <property type="match status" value="4"/>
</dbReference>
<dbReference type="InterPro" id="IPR019734">
    <property type="entry name" value="TPR_rpt"/>
</dbReference>
<dbReference type="PANTHER" id="PTHR44943:SF4">
    <property type="entry name" value="TPR REPEAT-CONTAINING PROTEIN MJ0798"/>
    <property type="match status" value="1"/>
</dbReference>
<dbReference type="Pfam" id="PF13432">
    <property type="entry name" value="TPR_16"/>
    <property type="match status" value="1"/>
</dbReference>
<dbReference type="SUPFAM" id="SSF48452">
    <property type="entry name" value="TPR-like"/>
    <property type="match status" value="2"/>
</dbReference>
<accession>A0AAP5IAU1</accession>
<feature type="repeat" description="TPR" evidence="3">
    <location>
        <begin position="538"/>
        <end position="571"/>
    </location>
</feature>